<dbReference type="AlphaFoldDB" id="A0A317SAZ2"/>
<protein>
    <submittedName>
        <fullName evidence="2">Uncharacterized protein</fullName>
    </submittedName>
</protein>
<dbReference type="EMBL" id="PYWC01000149">
    <property type="protein sequence ID" value="PWW71693.1"/>
    <property type="molecule type" value="Genomic_DNA"/>
</dbReference>
<sequence length="152" mass="17466">MFEDHWYHSSSQPEFASVRRQETVKRQSPERNSQKKVAEERKTPPGPPEADTPTRPKSYIDLRSLGWQVNTSLVPKGNREIVDGITGELPSRPKSRNDLDDLKAERYGRGKGLNARERGRRTAKKPKEIRDELDFADWYGEFEGDLTLAITN</sequence>
<gene>
    <name evidence="2" type="ORF">C7212DRAFT_367062</name>
</gene>
<name>A0A317SAZ2_9PEZI</name>
<feature type="compositionally biased region" description="Basic and acidic residues" evidence="1">
    <location>
        <begin position="95"/>
        <end position="108"/>
    </location>
</feature>
<feature type="region of interest" description="Disordered" evidence="1">
    <location>
        <begin position="84"/>
        <end position="125"/>
    </location>
</feature>
<feature type="compositionally biased region" description="Basic and acidic residues" evidence="1">
    <location>
        <begin position="17"/>
        <end position="43"/>
    </location>
</feature>
<evidence type="ECO:0000256" key="1">
    <source>
        <dbReference type="SAM" id="MobiDB-lite"/>
    </source>
</evidence>
<organism evidence="2 3">
    <name type="scientific">Tuber magnatum</name>
    <name type="common">white Piedmont truffle</name>
    <dbReference type="NCBI Taxonomy" id="42249"/>
    <lineage>
        <taxon>Eukaryota</taxon>
        <taxon>Fungi</taxon>
        <taxon>Dikarya</taxon>
        <taxon>Ascomycota</taxon>
        <taxon>Pezizomycotina</taxon>
        <taxon>Pezizomycetes</taxon>
        <taxon>Pezizales</taxon>
        <taxon>Tuberaceae</taxon>
        <taxon>Tuber</taxon>
    </lineage>
</organism>
<dbReference type="Proteomes" id="UP000246991">
    <property type="component" value="Unassembled WGS sequence"/>
</dbReference>
<accession>A0A317SAZ2</accession>
<evidence type="ECO:0000313" key="3">
    <source>
        <dbReference type="Proteomes" id="UP000246991"/>
    </source>
</evidence>
<dbReference type="STRING" id="42249.A0A317SAZ2"/>
<evidence type="ECO:0000313" key="2">
    <source>
        <dbReference type="EMBL" id="PWW71693.1"/>
    </source>
</evidence>
<keyword evidence="3" id="KW-1185">Reference proteome</keyword>
<proteinExistence type="predicted"/>
<feature type="region of interest" description="Disordered" evidence="1">
    <location>
        <begin position="1"/>
        <end position="57"/>
    </location>
</feature>
<reference evidence="2 3" key="1">
    <citation type="submission" date="2018-03" db="EMBL/GenBank/DDBJ databases">
        <title>Genomes of Pezizomycetes fungi and the evolution of truffles.</title>
        <authorList>
            <person name="Murat C."/>
            <person name="Payen T."/>
            <person name="Noel B."/>
            <person name="Kuo A."/>
            <person name="Martin F.M."/>
        </authorList>
    </citation>
    <scope>NUCLEOTIDE SEQUENCE [LARGE SCALE GENOMIC DNA]</scope>
    <source>
        <strain evidence="2">091103-1</strain>
    </source>
</reference>
<comment type="caution">
    <text evidence="2">The sequence shown here is derived from an EMBL/GenBank/DDBJ whole genome shotgun (WGS) entry which is preliminary data.</text>
</comment>